<evidence type="ECO:0000313" key="1">
    <source>
        <dbReference type="EMBL" id="MFG6111683.1"/>
    </source>
</evidence>
<gene>
    <name evidence="1" type="ORF">ACEU0G_002025</name>
</gene>
<evidence type="ECO:0000313" key="2">
    <source>
        <dbReference type="Proteomes" id="UP001605261"/>
    </source>
</evidence>
<comment type="caution">
    <text evidence="1">The sequence shown here is derived from an EMBL/GenBank/DDBJ whole genome shotgun (WGS) entry which is preliminary data.</text>
</comment>
<dbReference type="RefSeq" id="WP_394164862.1">
    <property type="nucleotide sequence ID" value="NZ_JBHGCJ010000025.1"/>
</dbReference>
<accession>A0ABW7D680</accession>
<sequence>MPRPRPRRLQIDGATFTCSVRVARAGVPAAVVLTAHGAGRHLLAVARLPADAQDPGGAPA</sequence>
<protein>
    <submittedName>
        <fullName evidence="1">Uncharacterized protein</fullName>
    </submittedName>
</protein>
<dbReference type="Proteomes" id="UP001605261">
    <property type="component" value="Unassembled WGS sequence"/>
</dbReference>
<name>A0ABW7D680_9GAMM</name>
<organism evidence="1 2">
    <name type="scientific">Stenotrophomonas nematodicola</name>
    <dbReference type="NCBI Taxonomy" id="2656746"/>
    <lineage>
        <taxon>Bacteria</taxon>
        <taxon>Pseudomonadati</taxon>
        <taxon>Pseudomonadota</taxon>
        <taxon>Gammaproteobacteria</taxon>
        <taxon>Lysobacterales</taxon>
        <taxon>Lysobacteraceae</taxon>
        <taxon>Stenotrophomonas</taxon>
    </lineage>
</organism>
<keyword evidence="2" id="KW-1185">Reference proteome</keyword>
<reference evidence="1 2" key="1">
    <citation type="submission" date="2024-09" db="EMBL/GenBank/DDBJ databases">
        <authorList>
            <consortium name="All-Russian atlas of soil microorganisms"/>
            <consortium name="as a basis for the search for new antimicrobial producers and enzymes with unique properties"/>
            <person name="Sokolova E.A."/>
            <person name="Voronina E.N."/>
        </authorList>
    </citation>
    <scope>NUCLEOTIDE SEQUENCE [LARGE SCALE GENOMIC DNA]</scope>
    <source>
        <strain evidence="1 2">AF-22b-331.1</strain>
    </source>
</reference>
<proteinExistence type="predicted"/>
<dbReference type="EMBL" id="JBHGCJ010000025">
    <property type="protein sequence ID" value="MFG6111683.1"/>
    <property type="molecule type" value="Genomic_DNA"/>
</dbReference>